<dbReference type="InterPro" id="IPR050261">
    <property type="entry name" value="FrsA_esterase"/>
</dbReference>
<evidence type="ECO:0000259" key="3">
    <source>
        <dbReference type="Pfam" id="PF12697"/>
    </source>
</evidence>
<keyword evidence="5" id="KW-1185">Reference proteome</keyword>
<dbReference type="AlphaFoldDB" id="A0AA39ZH89"/>
<accession>A0AA39ZH89</accession>
<dbReference type="Proteomes" id="UP001174997">
    <property type="component" value="Unassembled WGS sequence"/>
</dbReference>
<dbReference type="GO" id="GO:0016787">
    <property type="term" value="F:hydrolase activity"/>
    <property type="evidence" value="ECO:0007669"/>
    <property type="project" value="UniProtKB-KW"/>
</dbReference>
<dbReference type="InterPro" id="IPR029058">
    <property type="entry name" value="AB_hydrolase_fold"/>
</dbReference>
<organism evidence="4 5">
    <name type="scientific">Cercophora samala</name>
    <dbReference type="NCBI Taxonomy" id="330535"/>
    <lineage>
        <taxon>Eukaryota</taxon>
        <taxon>Fungi</taxon>
        <taxon>Dikarya</taxon>
        <taxon>Ascomycota</taxon>
        <taxon>Pezizomycotina</taxon>
        <taxon>Sordariomycetes</taxon>
        <taxon>Sordariomycetidae</taxon>
        <taxon>Sordariales</taxon>
        <taxon>Lasiosphaeriaceae</taxon>
        <taxon>Cercophora</taxon>
    </lineage>
</organism>
<dbReference type="SUPFAM" id="SSF53474">
    <property type="entry name" value="alpha/beta-Hydrolases"/>
    <property type="match status" value="1"/>
</dbReference>
<evidence type="ECO:0000313" key="4">
    <source>
        <dbReference type="EMBL" id="KAK0670982.1"/>
    </source>
</evidence>
<gene>
    <name evidence="4" type="ORF">QBC41DRAFT_62981</name>
</gene>
<dbReference type="Gene3D" id="3.40.50.1820">
    <property type="entry name" value="alpha/beta hydrolase"/>
    <property type="match status" value="1"/>
</dbReference>
<evidence type="ECO:0000256" key="1">
    <source>
        <dbReference type="ARBA" id="ARBA00022801"/>
    </source>
</evidence>
<evidence type="ECO:0000313" key="5">
    <source>
        <dbReference type="Proteomes" id="UP001174997"/>
    </source>
</evidence>
<sequence>MKSLAPQFTEFFRFELLRILGTAPFHGCDVSEWVEATESIKQDDPESWYRAWTQAAERVEVMAEEAINNGDRHGARWAFLRACNYRRASEFMLHVQPSDPRLLASLVKASDNFRQASKLLDSPVESLEIPFGSDSMLPGYLFLPAGGTGAGHTRGTIPILVATGGFDSIQEELFFGMADGARVRGYACVTFEGPGQGVVARRGIDRLLLRPDWEVVIKAVLDHIFQLAGAKPHLNLDLTRIALVGASMGGYFALRGATDPRVSAVVSVDGFYDLGEMMASRTPRFLWPENLGDGIFNYLLGSAQRWDFQTRWEFQHAMLATGATTPAEVYRQLARYHLRGPEGGPSVLDGIKCPALITGSRDTLYWSLEDSTYRIVRELTRLEEGKDKKVWIPTGWGQGSLQAKVGAFSHFHHNMFAWLDDVFGIGADQQS</sequence>
<protein>
    <submittedName>
        <fullName evidence="4">Alpha/Beta hydrolase protein</fullName>
    </submittedName>
</protein>
<comment type="similarity">
    <text evidence="2">Belongs to the AB hydrolase superfamily. FUS2 hydrolase family.</text>
</comment>
<name>A0AA39ZH89_9PEZI</name>
<evidence type="ECO:0000256" key="2">
    <source>
        <dbReference type="ARBA" id="ARBA00038115"/>
    </source>
</evidence>
<dbReference type="Gene3D" id="1.20.1440.110">
    <property type="entry name" value="acylaminoacyl peptidase"/>
    <property type="match status" value="1"/>
</dbReference>
<dbReference type="Pfam" id="PF12697">
    <property type="entry name" value="Abhydrolase_6"/>
    <property type="match status" value="1"/>
</dbReference>
<comment type="caution">
    <text evidence="4">The sequence shown here is derived from an EMBL/GenBank/DDBJ whole genome shotgun (WGS) entry which is preliminary data.</text>
</comment>
<dbReference type="EMBL" id="JAULSY010000025">
    <property type="protein sequence ID" value="KAK0670982.1"/>
    <property type="molecule type" value="Genomic_DNA"/>
</dbReference>
<dbReference type="InterPro" id="IPR000073">
    <property type="entry name" value="AB_hydrolase_1"/>
</dbReference>
<dbReference type="PANTHER" id="PTHR22946:SF13">
    <property type="entry name" value="ALPHA_BETA HYDROLASE PSOB"/>
    <property type="match status" value="1"/>
</dbReference>
<feature type="domain" description="AB hydrolase-1" evidence="3">
    <location>
        <begin position="179"/>
        <end position="369"/>
    </location>
</feature>
<keyword evidence="1 4" id="KW-0378">Hydrolase</keyword>
<dbReference type="PANTHER" id="PTHR22946">
    <property type="entry name" value="DIENELACTONE HYDROLASE DOMAIN-CONTAINING PROTEIN-RELATED"/>
    <property type="match status" value="1"/>
</dbReference>
<reference evidence="4" key="1">
    <citation type="submission" date="2023-06" db="EMBL/GenBank/DDBJ databases">
        <title>Genome-scale phylogeny and comparative genomics of the fungal order Sordariales.</title>
        <authorList>
            <consortium name="Lawrence Berkeley National Laboratory"/>
            <person name="Hensen N."/>
            <person name="Bonometti L."/>
            <person name="Westerberg I."/>
            <person name="Brannstrom I.O."/>
            <person name="Guillou S."/>
            <person name="Cros-Aarteil S."/>
            <person name="Calhoun S."/>
            <person name="Haridas S."/>
            <person name="Kuo A."/>
            <person name="Mondo S."/>
            <person name="Pangilinan J."/>
            <person name="Riley R."/>
            <person name="Labutti K."/>
            <person name="Andreopoulos B."/>
            <person name="Lipzen A."/>
            <person name="Chen C."/>
            <person name="Yanf M."/>
            <person name="Daum C."/>
            <person name="Ng V."/>
            <person name="Clum A."/>
            <person name="Steindorff A."/>
            <person name="Ohm R."/>
            <person name="Martin F."/>
            <person name="Silar P."/>
            <person name="Natvig D."/>
            <person name="Lalanne C."/>
            <person name="Gautier V."/>
            <person name="Ament-Velasquez S.L."/>
            <person name="Kruys A."/>
            <person name="Hutchinson M.I."/>
            <person name="Powell A.J."/>
            <person name="Barry K."/>
            <person name="Miller A.N."/>
            <person name="Grigoriev I.V."/>
            <person name="Debuchy R."/>
            <person name="Gladieux P."/>
            <person name="Thoren M.H."/>
            <person name="Johannesson H."/>
        </authorList>
    </citation>
    <scope>NUCLEOTIDE SEQUENCE</scope>
    <source>
        <strain evidence="4">CBS 307.81</strain>
    </source>
</reference>
<proteinExistence type="inferred from homology"/>